<dbReference type="InterPro" id="IPR041698">
    <property type="entry name" value="Methyltransf_25"/>
</dbReference>
<dbReference type="GO" id="GO:0008168">
    <property type="term" value="F:methyltransferase activity"/>
    <property type="evidence" value="ECO:0007669"/>
    <property type="project" value="TreeGrafter"/>
</dbReference>
<dbReference type="PANTHER" id="PTHR43591">
    <property type="entry name" value="METHYLTRANSFERASE"/>
    <property type="match status" value="1"/>
</dbReference>
<dbReference type="EMBL" id="JAANIU010000199">
    <property type="protein sequence ID" value="KAG1574185.1"/>
    <property type="molecule type" value="Genomic_DNA"/>
</dbReference>
<evidence type="ECO:0000313" key="3">
    <source>
        <dbReference type="EMBL" id="KAG1574185.1"/>
    </source>
</evidence>
<name>A0A9P6ZAN6_9FUNG</name>
<organism evidence="3 4">
    <name type="scientific">Rhizopus delemar</name>
    <dbReference type="NCBI Taxonomy" id="936053"/>
    <lineage>
        <taxon>Eukaryota</taxon>
        <taxon>Fungi</taxon>
        <taxon>Fungi incertae sedis</taxon>
        <taxon>Mucoromycota</taxon>
        <taxon>Mucoromycotina</taxon>
        <taxon>Mucoromycetes</taxon>
        <taxon>Mucorales</taxon>
        <taxon>Mucorineae</taxon>
        <taxon>Rhizopodaceae</taxon>
        <taxon>Rhizopus</taxon>
    </lineage>
</organism>
<sequence length="315" mass="36284">MGSSISQYQKKKRVSSLSSKQTPKYNTPISTRSPTTSTDSVIVRGRKYHGESSSVYWLPNDDEEMDRLVGQHFALKTLLEGNIPKEALDHIDLDKGAKILDLGCGPGTWIMDMATEYPNSEFIGIDMCDIFPNNIRPVNVTFKIVNILEGLPFEDDTFDMANLTLFILALKKDQWIPLLKEIKRVIKPGGLFLSRELYGNEFIQWASQVFTERLIERDQEPCIADKMKEFIQNTGLEIVCYTKKHTYPGRPDHLNREFLWDIKNIFKNCQPFLQDHLNLTSQQYPDFLEQVVKECQKSPEPRWDVVSILSKKSTV</sequence>
<dbReference type="Proteomes" id="UP000740926">
    <property type="component" value="Unassembled WGS sequence"/>
</dbReference>
<dbReference type="SUPFAM" id="SSF53335">
    <property type="entry name" value="S-adenosyl-L-methionine-dependent methyltransferases"/>
    <property type="match status" value="1"/>
</dbReference>
<proteinExistence type="predicted"/>
<keyword evidence="4" id="KW-1185">Reference proteome</keyword>
<dbReference type="Gene3D" id="3.40.50.150">
    <property type="entry name" value="Vaccinia Virus protein VP39"/>
    <property type="match status" value="1"/>
</dbReference>
<feature type="compositionally biased region" description="Polar residues" evidence="1">
    <location>
        <begin position="15"/>
        <end position="25"/>
    </location>
</feature>
<protein>
    <recommendedName>
        <fullName evidence="2">Methyltransferase domain-containing protein</fullName>
    </recommendedName>
</protein>
<dbReference type="AlphaFoldDB" id="A0A9P6ZAN6"/>
<evidence type="ECO:0000259" key="2">
    <source>
        <dbReference type="Pfam" id="PF13649"/>
    </source>
</evidence>
<reference evidence="3 4" key="1">
    <citation type="journal article" date="2020" name="Microb. Genom.">
        <title>Genetic diversity of clinical and environmental Mucorales isolates obtained from an investigation of mucormycosis cases among solid organ transplant recipients.</title>
        <authorList>
            <person name="Nguyen M.H."/>
            <person name="Kaul D."/>
            <person name="Muto C."/>
            <person name="Cheng S.J."/>
            <person name="Richter R.A."/>
            <person name="Bruno V.M."/>
            <person name="Liu G."/>
            <person name="Beyhan S."/>
            <person name="Sundermann A.J."/>
            <person name="Mounaud S."/>
            <person name="Pasculle A.W."/>
            <person name="Nierman W.C."/>
            <person name="Driscoll E."/>
            <person name="Cumbie R."/>
            <person name="Clancy C.J."/>
            <person name="Dupont C.L."/>
        </authorList>
    </citation>
    <scope>NUCLEOTIDE SEQUENCE [LARGE SCALE GENOMIC DNA]</scope>
    <source>
        <strain evidence="3 4">GL24</strain>
    </source>
</reference>
<feature type="compositionally biased region" description="Low complexity" evidence="1">
    <location>
        <begin position="27"/>
        <end position="38"/>
    </location>
</feature>
<dbReference type="Pfam" id="PF13649">
    <property type="entry name" value="Methyltransf_25"/>
    <property type="match status" value="1"/>
</dbReference>
<evidence type="ECO:0000256" key="1">
    <source>
        <dbReference type="SAM" id="MobiDB-lite"/>
    </source>
</evidence>
<gene>
    <name evidence="3" type="ORF">G6F50_002180</name>
</gene>
<feature type="region of interest" description="Disordered" evidence="1">
    <location>
        <begin position="1"/>
        <end position="38"/>
    </location>
</feature>
<dbReference type="CDD" id="cd02440">
    <property type="entry name" value="AdoMet_MTases"/>
    <property type="match status" value="1"/>
</dbReference>
<dbReference type="InterPro" id="IPR029063">
    <property type="entry name" value="SAM-dependent_MTases_sf"/>
</dbReference>
<accession>A0A9P6ZAN6</accession>
<feature type="domain" description="Methyltransferase" evidence="2">
    <location>
        <begin position="99"/>
        <end position="190"/>
    </location>
</feature>
<comment type="caution">
    <text evidence="3">The sequence shown here is derived from an EMBL/GenBank/DDBJ whole genome shotgun (WGS) entry which is preliminary data.</text>
</comment>
<dbReference type="PANTHER" id="PTHR43591:SF24">
    <property type="entry name" value="2-METHOXY-6-POLYPRENYL-1,4-BENZOQUINOL METHYLASE, MITOCHONDRIAL"/>
    <property type="match status" value="1"/>
</dbReference>
<evidence type="ECO:0000313" key="4">
    <source>
        <dbReference type="Proteomes" id="UP000740926"/>
    </source>
</evidence>